<proteinExistence type="predicted"/>
<dbReference type="STRING" id="1802055.A3A74_03740"/>
<sequence>MYFPAALRDKPVAVVLLEDYGKLILVRLLYRIVKKRSQKIIRYLVITQIVEIKIIVSALVLHLTMMVRVVLP</sequence>
<evidence type="ECO:0000313" key="3">
    <source>
        <dbReference type="Proteomes" id="UP000179270"/>
    </source>
</evidence>
<comment type="caution">
    <text evidence="2">The sequence shown here is derived from an EMBL/GenBank/DDBJ whole genome shotgun (WGS) entry which is preliminary data.</text>
</comment>
<dbReference type="EMBL" id="MGAF01000056">
    <property type="protein sequence ID" value="OGK39181.1"/>
    <property type="molecule type" value="Genomic_DNA"/>
</dbReference>
<keyword evidence="1" id="KW-1133">Transmembrane helix</keyword>
<name>A0A1F7I747_9BACT</name>
<accession>A0A1F7I747</accession>
<organism evidence="2 3">
    <name type="scientific">Candidatus Roizmanbacteria bacterium RIFCSPLOWO2_01_FULL_35_13</name>
    <dbReference type="NCBI Taxonomy" id="1802055"/>
    <lineage>
        <taxon>Bacteria</taxon>
        <taxon>Candidatus Roizmaniibacteriota</taxon>
    </lineage>
</organism>
<keyword evidence="1" id="KW-0472">Membrane</keyword>
<keyword evidence="1" id="KW-0812">Transmembrane</keyword>
<dbReference type="AlphaFoldDB" id="A0A1F7I747"/>
<reference evidence="2 3" key="1">
    <citation type="journal article" date="2016" name="Nat. Commun.">
        <title>Thousands of microbial genomes shed light on interconnected biogeochemical processes in an aquifer system.</title>
        <authorList>
            <person name="Anantharaman K."/>
            <person name="Brown C.T."/>
            <person name="Hug L.A."/>
            <person name="Sharon I."/>
            <person name="Castelle C.J."/>
            <person name="Probst A.J."/>
            <person name="Thomas B.C."/>
            <person name="Singh A."/>
            <person name="Wilkins M.J."/>
            <person name="Karaoz U."/>
            <person name="Brodie E.L."/>
            <person name="Williams K.H."/>
            <person name="Hubbard S.S."/>
            <person name="Banfield J.F."/>
        </authorList>
    </citation>
    <scope>NUCLEOTIDE SEQUENCE [LARGE SCALE GENOMIC DNA]</scope>
</reference>
<gene>
    <name evidence="2" type="ORF">A3A74_03740</name>
</gene>
<evidence type="ECO:0000313" key="2">
    <source>
        <dbReference type="EMBL" id="OGK39181.1"/>
    </source>
</evidence>
<evidence type="ECO:0000256" key="1">
    <source>
        <dbReference type="SAM" id="Phobius"/>
    </source>
</evidence>
<feature type="transmembrane region" description="Helical" evidence="1">
    <location>
        <begin position="50"/>
        <end position="71"/>
    </location>
</feature>
<protein>
    <submittedName>
        <fullName evidence="2">Uncharacterized protein</fullName>
    </submittedName>
</protein>
<dbReference type="Proteomes" id="UP000179270">
    <property type="component" value="Unassembled WGS sequence"/>
</dbReference>